<sequence length="428" mass="44481">MPQPHSQRATHPTAHHAPDTPAAPADIAPGMVWLLAIASGLIVANLYYAQTLVGPISRATGLTPGAAGLIVTLTQIGYCLGLLFIVPLGDLLENRRLIFTALLTSAVALLAAACTSSAPLFLAAALCIGLGSVAAQVLVPFAAHLSLPHTRGRTVGKVMSGLLLGIMLARPVASLVADAFGWHSIFVLSALGTAALAFVLRRKLPPRQPDSTLRYPALLASMWQLLRDTPVLRRRALYQACMFGAFSLFWTTVPLVLAGPYFQQSQTGIAIFALVGVAGAIASPIAGRLADGGHTRATTAAALAIGALAFVLPLLLQWGRVADLGLLVLSSILLDMGVSANLVLGQRAIFSLGAEVRSRLNGLYIAIFFAGGALGSSLGGWMFAQHGWRGVLWAGLAFPAAALLGYASEFIGKRRPAAGATPGSDPRV</sequence>
<feature type="transmembrane region" description="Helical" evidence="5">
    <location>
        <begin position="61"/>
        <end position="85"/>
    </location>
</feature>
<feature type="domain" description="Major facilitator superfamily (MFS) profile" evidence="6">
    <location>
        <begin position="31"/>
        <end position="417"/>
    </location>
</feature>
<reference evidence="7 8" key="1">
    <citation type="submission" date="2016-10" db="EMBL/GenBank/DDBJ databases">
        <authorList>
            <person name="de Groot N.N."/>
        </authorList>
    </citation>
    <scope>NUCLEOTIDE SEQUENCE [LARGE SCALE GENOMIC DNA]</scope>
    <source>
        <strain evidence="7 8">ATCC 43154</strain>
    </source>
</reference>
<proteinExistence type="predicted"/>
<feature type="transmembrane region" description="Helical" evidence="5">
    <location>
        <begin position="236"/>
        <end position="257"/>
    </location>
</feature>
<name>A0A1I4LZ75_9BURK</name>
<dbReference type="PROSITE" id="PS50850">
    <property type="entry name" value="MFS"/>
    <property type="match status" value="1"/>
</dbReference>
<dbReference type="InterPro" id="IPR036259">
    <property type="entry name" value="MFS_trans_sf"/>
</dbReference>
<feature type="transmembrane region" description="Helical" evidence="5">
    <location>
        <begin position="120"/>
        <end position="143"/>
    </location>
</feature>
<evidence type="ECO:0000256" key="5">
    <source>
        <dbReference type="SAM" id="Phobius"/>
    </source>
</evidence>
<dbReference type="Proteomes" id="UP000199470">
    <property type="component" value="Unassembled WGS sequence"/>
</dbReference>
<dbReference type="Pfam" id="PF07690">
    <property type="entry name" value="MFS_1"/>
    <property type="match status" value="1"/>
</dbReference>
<dbReference type="AlphaFoldDB" id="A0A1I4LZ75"/>
<evidence type="ECO:0000256" key="2">
    <source>
        <dbReference type="ARBA" id="ARBA00022989"/>
    </source>
</evidence>
<organism evidence="7 8">
    <name type="scientific">Rugamonas rubra</name>
    <dbReference type="NCBI Taxonomy" id="758825"/>
    <lineage>
        <taxon>Bacteria</taxon>
        <taxon>Pseudomonadati</taxon>
        <taxon>Pseudomonadota</taxon>
        <taxon>Betaproteobacteria</taxon>
        <taxon>Burkholderiales</taxon>
        <taxon>Oxalobacteraceae</taxon>
        <taxon>Telluria group</taxon>
        <taxon>Rugamonas</taxon>
    </lineage>
</organism>
<dbReference type="GO" id="GO:0022857">
    <property type="term" value="F:transmembrane transporter activity"/>
    <property type="evidence" value="ECO:0007669"/>
    <property type="project" value="InterPro"/>
</dbReference>
<keyword evidence="8" id="KW-1185">Reference proteome</keyword>
<feature type="transmembrane region" description="Helical" evidence="5">
    <location>
        <begin position="31"/>
        <end position="49"/>
    </location>
</feature>
<evidence type="ECO:0000256" key="4">
    <source>
        <dbReference type="SAM" id="MobiDB-lite"/>
    </source>
</evidence>
<feature type="transmembrane region" description="Helical" evidence="5">
    <location>
        <begin position="155"/>
        <end position="173"/>
    </location>
</feature>
<evidence type="ECO:0000313" key="8">
    <source>
        <dbReference type="Proteomes" id="UP000199470"/>
    </source>
</evidence>
<dbReference type="InterPro" id="IPR020846">
    <property type="entry name" value="MFS_dom"/>
</dbReference>
<feature type="transmembrane region" description="Helical" evidence="5">
    <location>
        <begin position="364"/>
        <end position="384"/>
    </location>
</feature>
<evidence type="ECO:0000256" key="1">
    <source>
        <dbReference type="ARBA" id="ARBA00022692"/>
    </source>
</evidence>
<accession>A0A1I4LZ75</accession>
<keyword evidence="3 5" id="KW-0472">Membrane</keyword>
<dbReference type="SUPFAM" id="SSF103473">
    <property type="entry name" value="MFS general substrate transporter"/>
    <property type="match status" value="1"/>
</dbReference>
<dbReference type="PANTHER" id="PTHR42910">
    <property type="entry name" value="TRANSPORTER SCO4007-RELATED"/>
    <property type="match status" value="1"/>
</dbReference>
<dbReference type="CDD" id="cd17324">
    <property type="entry name" value="MFS_NepI_like"/>
    <property type="match status" value="1"/>
</dbReference>
<keyword evidence="1 5" id="KW-0812">Transmembrane</keyword>
<gene>
    <name evidence="7" type="ORF">SAMN02982985_02139</name>
</gene>
<evidence type="ECO:0000313" key="7">
    <source>
        <dbReference type="EMBL" id="SFL96259.1"/>
    </source>
</evidence>
<keyword evidence="2 5" id="KW-1133">Transmembrane helix</keyword>
<feature type="transmembrane region" description="Helical" evidence="5">
    <location>
        <begin position="179"/>
        <end position="200"/>
    </location>
</feature>
<evidence type="ECO:0000259" key="6">
    <source>
        <dbReference type="PROSITE" id="PS50850"/>
    </source>
</evidence>
<dbReference type="STRING" id="758825.SAMN02982985_02139"/>
<evidence type="ECO:0000256" key="3">
    <source>
        <dbReference type="ARBA" id="ARBA00023136"/>
    </source>
</evidence>
<feature type="transmembrane region" description="Helical" evidence="5">
    <location>
        <begin position="299"/>
        <end position="318"/>
    </location>
</feature>
<feature type="transmembrane region" description="Helical" evidence="5">
    <location>
        <begin position="324"/>
        <end position="344"/>
    </location>
</feature>
<feature type="transmembrane region" description="Helical" evidence="5">
    <location>
        <begin position="97"/>
        <end position="114"/>
    </location>
</feature>
<dbReference type="PANTHER" id="PTHR42910:SF1">
    <property type="entry name" value="MAJOR FACILITATOR SUPERFAMILY (MFS) PROFILE DOMAIN-CONTAINING PROTEIN"/>
    <property type="match status" value="1"/>
</dbReference>
<dbReference type="Gene3D" id="1.20.1250.20">
    <property type="entry name" value="MFS general substrate transporter like domains"/>
    <property type="match status" value="1"/>
</dbReference>
<feature type="region of interest" description="Disordered" evidence="4">
    <location>
        <begin position="1"/>
        <end position="20"/>
    </location>
</feature>
<dbReference type="EMBL" id="FOTW01000010">
    <property type="protein sequence ID" value="SFL96259.1"/>
    <property type="molecule type" value="Genomic_DNA"/>
</dbReference>
<feature type="transmembrane region" description="Helical" evidence="5">
    <location>
        <begin position="269"/>
        <end position="287"/>
    </location>
</feature>
<feature type="transmembrane region" description="Helical" evidence="5">
    <location>
        <begin position="390"/>
        <end position="407"/>
    </location>
</feature>
<protein>
    <submittedName>
        <fullName evidence="7">Predicted arabinose efflux permease, MFS family</fullName>
    </submittedName>
</protein>
<dbReference type="InterPro" id="IPR011701">
    <property type="entry name" value="MFS"/>
</dbReference>